<evidence type="ECO:0000259" key="10">
    <source>
        <dbReference type="PROSITE" id="PS50109"/>
    </source>
</evidence>
<dbReference type="GO" id="GO:0000155">
    <property type="term" value="F:phosphorelay sensor kinase activity"/>
    <property type="evidence" value="ECO:0007669"/>
    <property type="project" value="InterPro"/>
</dbReference>
<dbReference type="PANTHER" id="PTHR43547">
    <property type="entry name" value="TWO-COMPONENT HISTIDINE KINASE"/>
    <property type="match status" value="1"/>
</dbReference>
<dbReference type="CDD" id="cd00082">
    <property type="entry name" value="HisKA"/>
    <property type="match status" value="1"/>
</dbReference>
<dbReference type="Gene3D" id="3.40.50.2300">
    <property type="match status" value="1"/>
</dbReference>
<gene>
    <name evidence="12" type="ORF">PSM36_1156</name>
</gene>
<dbReference type="InterPro" id="IPR001789">
    <property type="entry name" value="Sig_transdc_resp-reg_receiver"/>
</dbReference>
<evidence type="ECO:0000256" key="4">
    <source>
        <dbReference type="ARBA" id="ARBA00023015"/>
    </source>
</evidence>
<dbReference type="SMART" id="SM00388">
    <property type="entry name" value="HisKA"/>
    <property type="match status" value="1"/>
</dbReference>
<keyword evidence="4" id="KW-0805">Transcription regulation</keyword>
<dbReference type="InterPro" id="IPR011006">
    <property type="entry name" value="CheY-like_superfamily"/>
</dbReference>
<keyword evidence="6" id="KW-0804">Transcription</keyword>
<dbReference type="SUPFAM" id="SSF50998">
    <property type="entry name" value="Quinoprotein alcohol dehydrogenase-like"/>
    <property type="match status" value="1"/>
</dbReference>
<dbReference type="SUPFAM" id="SSF63829">
    <property type="entry name" value="Calcium-dependent phosphotriesterase"/>
    <property type="match status" value="2"/>
</dbReference>
<dbReference type="SMART" id="SM00448">
    <property type="entry name" value="REC"/>
    <property type="match status" value="1"/>
</dbReference>
<protein>
    <recommendedName>
        <fullName evidence="2">histidine kinase</fullName>
        <ecNumber evidence="2">2.7.13.3</ecNumber>
    </recommendedName>
</protein>
<keyword evidence="8" id="KW-1133">Transmembrane helix</keyword>
<dbReference type="GO" id="GO:0003700">
    <property type="term" value="F:DNA-binding transcription factor activity"/>
    <property type="evidence" value="ECO:0007669"/>
    <property type="project" value="InterPro"/>
</dbReference>
<feature type="domain" description="Histidine kinase" evidence="10">
    <location>
        <begin position="826"/>
        <end position="1044"/>
    </location>
</feature>
<evidence type="ECO:0000256" key="2">
    <source>
        <dbReference type="ARBA" id="ARBA00012438"/>
    </source>
</evidence>
<dbReference type="Gene3D" id="1.10.10.60">
    <property type="entry name" value="Homeodomain-like"/>
    <property type="match status" value="2"/>
</dbReference>
<keyword evidence="8" id="KW-0472">Membrane</keyword>
<evidence type="ECO:0000259" key="11">
    <source>
        <dbReference type="PROSITE" id="PS50110"/>
    </source>
</evidence>
<dbReference type="InterPro" id="IPR011110">
    <property type="entry name" value="Reg_prop"/>
</dbReference>
<dbReference type="InterPro" id="IPR011047">
    <property type="entry name" value="Quinoprotein_ADH-like_sf"/>
</dbReference>
<keyword evidence="5" id="KW-0238">DNA-binding</keyword>
<keyword evidence="3 7" id="KW-0597">Phosphoprotein</keyword>
<accession>A0A1R3SWS6</accession>
<dbReference type="CDD" id="cd17574">
    <property type="entry name" value="REC_OmpR"/>
    <property type="match status" value="1"/>
</dbReference>
<proteinExistence type="predicted"/>
<dbReference type="PANTHER" id="PTHR43547:SF2">
    <property type="entry name" value="HYBRID SIGNAL TRANSDUCTION HISTIDINE KINASE C"/>
    <property type="match status" value="1"/>
</dbReference>
<dbReference type="InterPro" id="IPR036890">
    <property type="entry name" value="HATPase_C_sf"/>
</dbReference>
<dbReference type="FunFam" id="2.60.40.10:FF:000791">
    <property type="entry name" value="Two-component system sensor histidine kinase/response regulator"/>
    <property type="match status" value="1"/>
</dbReference>
<dbReference type="Pfam" id="PF00512">
    <property type="entry name" value="HisKA"/>
    <property type="match status" value="1"/>
</dbReference>
<dbReference type="PROSITE" id="PS50109">
    <property type="entry name" value="HIS_KIN"/>
    <property type="match status" value="1"/>
</dbReference>
<keyword evidence="8" id="KW-0812">Transmembrane</keyword>
<dbReference type="InterPro" id="IPR015943">
    <property type="entry name" value="WD40/YVTN_repeat-like_dom_sf"/>
</dbReference>
<evidence type="ECO:0000256" key="5">
    <source>
        <dbReference type="ARBA" id="ARBA00023125"/>
    </source>
</evidence>
<dbReference type="SUPFAM" id="SSF55874">
    <property type="entry name" value="ATPase domain of HSP90 chaperone/DNA topoisomerase II/histidine kinase"/>
    <property type="match status" value="1"/>
</dbReference>
<dbReference type="InterPro" id="IPR011123">
    <property type="entry name" value="Y_Y_Y"/>
</dbReference>
<dbReference type="EMBL" id="LT605205">
    <property type="protein sequence ID" value="SCD19981.1"/>
    <property type="molecule type" value="Genomic_DNA"/>
</dbReference>
<dbReference type="Gene3D" id="2.60.40.10">
    <property type="entry name" value="Immunoglobulins"/>
    <property type="match status" value="1"/>
</dbReference>
<feature type="modified residue" description="4-aspartylphosphate" evidence="7">
    <location>
        <position position="1121"/>
    </location>
</feature>
<comment type="catalytic activity">
    <reaction evidence="1">
        <text>ATP + protein L-histidine = ADP + protein N-phospho-L-histidine.</text>
        <dbReference type="EC" id="2.7.13.3"/>
    </reaction>
</comment>
<dbReference type="Proteomes" id="UP000187464">
    <property type="component" value="Chromosome I"/>
</dbReference>
<dbReference type="SUPFAM" id="SSF47384">
    <property type="entry name" value="Homodimeric domain of signal transducing histidine kinase"/>
    <property type="match status" value="1"/>
</dbReference>
<dbReference type="PROSITE" id="PS50110">
    <property type="entry name" value="RESPONSE_REGULATORY"/>
    <property type="match status" value="1"/>
</dbReference>
<dbReference type="SMART" id="SM00342">
    <property type="entry name" value="HTH_ARAC"/>
    <property type="match status" value="1"/>
</dbReference>
<evidence type="ECO:0000256" key="7">
    <source>
        <dbReference type="PROSITE-ProRule" id="PRU00169"/>
    </source>
</evidence>
<dbReference type="STRING" id="1642647.PSM36_1156"/>
<dbReference type="InterPro" id="IPR036097">
    <property type="entry name" value="HisK_dim/P_sf"/>
</dbReference>
<evidence type="ECO:0000259" key="9">
    <source>
        <dbReference type="PROSITE" id="PS01124"/>
    </source>
</evidence>
<dbReference type="KEGG" id="psac:PSM36_1156"/>
<dbReference type="Pfam" id="PF02518">
    <property type="entry name" value="HATPase_c"/>
    <property type="match status" value="1"/>
</dbReference>
<dbReference type="EC" id="2.7.13.3" evidence="2"/>
<dbReference type="InterPro" id="IPR003594">
    <property type="entry name" value="HATPase_dom"/>
</dbReference>
<reference evidence="12 13" key="1">
    <citation type="submission" date="2016-08" db="EMBL/GenBank/DDBJ databases">
        <authorList>
            <person name="Seilhamer J.J."/>
        </authorList>
    </citation>
    <scope>NUCLEOTIDE SEQUENCE [LARGE SCALE GENOMIC DNA]</scope>
    <source>
        <strain evidence="12">M3/6</strain>
    </source>
</reference>
<dbReference type="Gene3D" id="2.130.10.10">
    <property type="entry name" value="YVTN repeat-like/Quinoprotein amine dehydrogenase"/>
    <property type="match status" value="2"/>
</dbReference>
<dbReference type="SUPFAM" id="SSF52172">
    <property type="entry name" value="CheY-like"/>
    <property type="match status" value="1"/>
</dbReference>
<organism evidence="12 13">
    <name type="scientific">Proteiniphilum saccharofermentans</name>
    <dbReference type="NCBI Taxonomy" id="1642647"/>
    <lineage>
        <taxon>Bacteria</taxon>
        <taxon>Pseudomonadati</taxon>
        <taxon>Bacteroidota</taxon>
        <taxon>Bacteroidia</taxon>
        <taxon>Bacteroidales</taxon>
        <taxon>Dysgonomonadaceae</taxon>
        <taxon>Proteiniphilum</taxon>
    </lineage>
</organism>
<evidence type="ECO:0000256" key="1">
    <source>
        <dbReference type="ARBA" id="ARBA00000085"/>
    </source>
</evidence>
<sequence length="1317" mass="152087">MMDSGKLFCLPGYSFKHYNINNGLSQNTVFTIFQDNQGFMWFGTKDGLNRFDGTSFKIFKFSPGGNLRDNVFHRILQDKNDNLWVGTDDGIYIYNPRSEEFNRFEKTPADHVSMDGVVSDILLDNDGDMWISVEEKGVFCYNFRADTLTYYPIPQTPGGMRMISLCLGRDGHVWAFPYNLPFIRIDKKTGEVSEYHLKDDPDLVYDTGEIWKVVADEYNQLLIASSTKGIISVNTVNMTHRILLDEDAYGEPIFARCLARIDPQTIWIGSESGLYIYNTETGEVGNLRHNRYIPYSLSDNAIYSIYKDREGGIWIGSFFGGVDYYSNQYNQFELFYPVAQDNGMKGSRVREFCSAPDGKIWIGTEDNGLNLFDPVRTEFLPLPSVLQSLYTNIHALYADGDYLWIGTFSKGLNRYNLKTGELVTYIQSDDPNSISHNSTFAIHKDRQNTLWIGNLSGLNIYNYNEDNFTRIEEFQGIYIQDIFEDTDGKIWVSTFTKGLYRYDPATREWDVFLYDPSGARNTLYNKLTSVFEDSRKRLWVTTEGGGFYRFDKQTEEFITFNSAKGLPNDVVYQIVEDDNANLWLSTNSGLVCYNPLSGTFRNYTVDNGLKTNQFNYKSSYKASDGTIYFGSTDGFVRFNPSSFSESKLDVPIVFTELFVKNERASPADERSLLKESILYTDELILPYSKNSFRLEYAVLNYSNLNSNYIVYRLEGFDKEWINAKDKQDIVYSNLMPGKYRLTVKLNGDEENENAGNIKTLAIQIRPPFWLSGWAYLIYFLLLTFSIILLFRVLNMREQRVQRRRMRIFEQEKERELYRSKIDFFTNVAHEIRTPLSLIKAPLDHVIMTGQVSDNVKENLQIMSKNTDRLLNLTNQLLDFRKTESDAYLMNLHRQNASELIRETFLRFTPLARQRNLTFELDLPDNDIFVLLDKEAFLKIVSNLLNNAIKYCDSCVRVKAYISTDEENITFHLLTENDGEKIPDEYREEIFKPFVHLDKENDGKTAGTGIGLALSKSLAELHKGSLVLENEDEWILFHLTLPVGETDKAVSETERELGKREPDTNVKKKVAAYTILLVDDDVELLRFEEKFLSSHYHIKTAENGMQALEILREENVSLIVSDIMMPEMDGLELTKRVKLDIEFSHIPVILLTAKVNVESKVQGFETGADAYIDKPFSLEVLMAQIANLLQNREKLRETFLKNPFIGANSIVRTKSDEEFIKKLHAIVHENLDNSEFIVEDISEQFNMSRASFYRKIKGVLDLTPNEYIRVERLKKAAQLLKEKVYKVNEICYMVGFNSPSYFTKCFQQQFGVLPKDFE</sequence>
<name>A0A1R3SWS6_9BACT</name>
<dbReference type="FunFam" id="2.130.10.10:FF:000891">
    <property type="entry name" value="Two-component system sensor histidine kinase/response regulator, hybrid (One-component system)"/>
    <property type="match status" value="1"/>
</dbReference>
<dbReference type="Gene3D" id="3.30.565.10">
    <property type="entry name" value="Histidine kinase-like ATPase, C-terminal domain"/>
    <property type="match status" value="1"/>
</dbReference>
<feature type="transmembrane region" description="Helical" evidence="8">
    <location>
        <begin position="773"/>
        <end position="793"/>
    </location>
</feature>
<dbReference type="FunFam" id="1.10.287.130:FF:000045">
    <property type="entry name" value="Two-component system sensor histidine kinase/response regulator"/>
    <property type="match status" value="1"/>
</dbReference>
<evidence type="ECO:0000313" key="12">
    <source>
        <dbReference type="EMBL" id="SCD19981.1"/>
    </source>
</evidence>
<evidence type="ECO:0000313" key="13">
    <source>
        <dbReference type="Proteomes" id="UP000187464"/>
    </source>
</evidence>
<feature type="domain" description="HTH araC/xylS-type" evidence="9">
    <location>
        <begin position="1220"/>
        <end position="1317"/>
    </location>
</feature>
<feature type="domain" description="Response regulatory" evidence="11">
    <location>
        <begin position="1073"/>
        <end position="1188"/>
    </location>
</feature>
<keyword evidence="13" id="KW-1185">Reference proteome</keyword>
<dbReference type="Pfam" id="PF12833">
    <property type="entry name" value="HTH_18"/>
    <property type="match status" value="1"/>
</dbReference>
<dbReference type="InterPro" id="IPR003661">
    <property type="entry name" value="HisK_dim/P_dom"/>
</dbReference>
<dbReference type="GO" id="GO:0043565">
    <property type="term" value="F:sequence-specific DNA binding"/>
    <property type="evidence" value="ECO:0007669"/>
    <property type="project" value="InterPro"/>
</dbReference>
<dbReference type="SMART" id="SM00387">
    <property type="entry name" value="HATPase_c"/>
    <property type="match status" value="1"/>
</dbReference>
<dbReference type="FunFam" id="1.10.10.60:FF:000284">
    <property type="entry name" value="Two-component system sensor histidine kinase/response regulator"/>
    <property type="match status" value="1"/>
</dbReference>
<dbReference type="Pfam" id="PF00072">
    <property type="entry name" value="Response_reg"/>
    <property type="match status" value="1"/>
</dbReference>
<dbReference type="Gene3D" id="1.10.287.130">
    <property type="match status" value="1"/>
</dbReference>
<dbReference type="SUPFAM" id="SSF46689">
    <property type="entry name" value="Homeodomain-like"/>
    <property type="match status" value="1"/>
</dbReference>
<dbReference type="InterPro" id="IPR018062">
    <property type="entry name" value="HTH_AraC-typ_CS"/>
</dbReference>
<dbReference type="InterPro" id="IPR018060">
    <property type="entry name" value="HTH_AraC"/>
</dbReference>
<dbReference type="PROSITE" id="PS01124">
    <property type="entry name" value="HTH_ARAC_FAMILY_2"/>
    <property type="match status" value="1"/>
</dbReference>
<dbReference type="PROSITE" id="PS00041">
    <property type="entry name" value="HTH_ARAC_FAMILY_1"/>
    <property type="match status" value="1"/>
</dbReference>
<dbReference type="InterPro" id="IPR013783">
    <property type="entry name" value="Ig-like_fold"/>
</dbReference>
<dbReference type="Pfam" id="PF07494">
    <property type="entry name" value="Reg_prop"/>
    <property type="match status" value="4"/>
</dbReference>
<dbReference type="InterPro" id="IPR005467">
    <property type="entry name" value="His_kinase_dom"/>
</dbReference>
<dbReference type="InterPro" id="IPR009057">
    <property type="entry name" value="Homeodomain-like_sf"/>
</dbReference>
<evidence type="ECO:0000256" key="6">
    <source>
        <dbReference type="ARBA" id="ARBA00023163"/>
    </source>
</evidence>
<evidence type="ECO:0000256" key="8">
    <source>
        <dbReference type="SAM" id="Phobius"/>
    </source>
</evidence>
<dbReference type="Pfam" id="PF07495">
    <property type="entry name" value="Y_Y_Y"/>
    <property type="match status" value="1"/>
</dbReference>
<evidence type="ECO:0000256" key="3">
    <source>
        <dbReference type="ARBA" id="ARBA00022553"/>
    </source>
</evidence>